<dbReference type="Proteomes" id="UP000596123">
    <property type="component" value="Segment"/>
</dbReference>
<dbReference type="NCBIfam" id="NF042927">
    <property type="entry name" value="capsid_Caudo_2"/>
    <property type="match status" value="1"/>
</dbReference>
<keyword evidence="2" id="KW-1185">Reference proteome</keyword>
<proteinExistence type="predicted"/>
<evidence type="ECO:0000313" key="1">
    <source>
        <dbReference type="EMBL" id="QQO90288.1"/>
    </source>
</evidence>
<evidence type="ECO:0000313" key="2">
    <source>
        <dbReference type="Proteomes" id="UP000596123"/>
    </source>
</evidence>
<reference evidence="1 2" key="1">
    <citation type="submission" date="2020-12" db="EMBL/GenBank/DDBJ databases">
        <title>Complete genome sequence of Erwinia phage pEa_SNUABM_5.</title>
        <authorList>
            <person name="Kim S.G."/>
            <person name="Lee S.B."/>
            <person name="Kwon J."/>
            <person name="Park S.C."/>
        </authorList>
    </citation>
    <scope>NUCLEOTIDE SEQUENCE [LARGE SCALE GENOMIC DNA]</scope>
</reference>
<dbReference type="InterPro" id="IPR049994">
    <property type="entry name" value="Staley_37-like"/>
</dbReference>
<sequence>MAQNQMMRGAKVTLRNGAPIEDLRFGGKGGLALSQSTGEVNAWDSKDLLANIGRMLSEAANGNIVQSTSSSESALSESQVKEQRRQLLEEAVADATGEKWASLGASIVGSIEDRAERQGILRRICKGATIRQGDVARVELKTHQAEGIIAVGPTDYGYRLLRGRVFTPQEFELKSNIRVSKMDLDQINGDLLDRAQQDGLSAIMVAEDRLWKRSVDMAVGVANPINYVHGDLTPRLLSQLRTQVSSWPMPVSTAIMAADYWNDIVGNDQFTSALDPVSKYDLITTGRLGTLLGMELITDGFRAPEHRVLEPGELYVVADQDYHGIYTTRGGTQSTPTSGANQGNTDRGWLLSSTFSFTLANVRSVAKAVKA</sequence>
<protein>
    <submittedName>
        <fullName evidence="1">Putative major capsid protein</fullName>
    </submittedName>
</protein>
<organism evidence="1 2">
    <name type="scientific">Erwinia phage pEa_SNUABM_5</name>
    <dbReference type="NCBI Taxonomy" id="2797313"/>
    <lineage>
        <taxon>Viruses</taxon>
        <taxon>Duplodnaviria</taxon>
        <taxon>Heunggongvirae</taxon>
        <taxon>Uroviricota</taxon>
        <taxon>Caudoviricetes</taxon>
        <taxon>Rivsvirus</taxon>
        <taxon>Rivsvirus SNUABM5</taxon>
    </lineage>
</organism>
<accession>A0A7T8IVW0</accession>
<dbReference type="EMBL" id="MW366843">
    <property type="protein sequence ID" value="QQO90288.1"/>
    <property type="molecule type" value="Genomic_DNA"/>
</dbReference>
<name>A0A7T8IVW0_9CAUD</name>
<gene>
    <name evidence="1" type="ORF">pEaSNUABM5_00146</name>
</gene>